<protein>
    <submittedName>
        <fullName evidence="2">CoA transferase</fullName>
    </submittedName>
</protein>
<dbReference type="Pfam" id="PF02515">
    <property type="entry name" value="CoA_transf_3"/>
    <property type="match status" value="1"/>
</dbReference>
<proteinExistence type="predicted"/>
<accession>A0A494THU2</accession>
<dbReference type="PANTHER" id="PTHR48228">
    <property type="entry name" value="SUCCINYL-COA--D-CITRAMALATE COA-TRANSFERASE"/>
    <property type="match status" value="1"/>
</dbReference>
<dbReference type="OrthoDB" id="5720311at2"/>
<dbReference type="InterPro" id="IPR050509">
    <property type="entry name" value="CoA-transferase_III"/>
</dbReference>
<evidence type="ECO:0000256" key="1">
    <source>
        <dbReference type="SAM" id="MobiDB-lite"/>
    </source>
</evidence>
<dbReference type="EMBL" id="CP032828">
    <property type="protein sequence ID" value="AYJ85406.1"/>
    <property type="molecule type" value="Genomic_DNA"/>
</dbReference>
<keyword evidence="2" id="KW-0808">Transferase</keyword>
<reference evidence="2 3" key="1">
    <citation type="submission" date="2018-09" db="EMBL/GenBank/DDBJ databases">
        <title>Sphingomonas peninsula sp. nov., isolated from fildes peninsula, Antarctic soil.</title>
        <authorList>
            <person name="Yingchao G."/>
        </authorList>
    </citation>
    <scope>NUCLEOTIDE SEQUENCE [LARGE SCALE GENOMIC DNA]</scope>
    <source>
        <strain evidence="2 3">YZ-8</strain>
        <plasmid evidence="2 3">unnamed1</plasmid>
    </source>
</reference>
<name>A0A494THU2_SPHPE</name>
<dbReference type="InterPro" id="IPR044855">
    <property type="entry name" value="CoA-Trfase_III_dom3_sf"/>
</dbReference>
<keyword evidence="3" id="KW-1185">Reference proteome</keyword>
<gene>
    <name evidence="2" type="ORF">D3Y57_05295</name>
</gene>
<dbReference type="KEGG" id="spha:D3Y57_05295"/>
<dbReference type="GO" id="GO:0016740">
    <property type="term" value="F:transferase activity"/>
    <property type="evidence" value="ECO:0007669"/>
    <property type="project" value="UniProtKB-KW"/>
</dbReference>
<evidence type="ECO:0000313" key="3">
    <source>
        <dbReference type="Proteomes" id="UP000276254"/>
    </source>
</evidence>
<dbReference type="Gene3D" id="3.30.1540.10">
    <property type="entry name" value="formyl-coa transferase, domain 3"/>
    <property type="match status" value="1"/>
</dbReference>
<dbReference type="InterPro" id="IPR003673">
    <property type="entry name" value="CoA-Trfase_fam_III"/>
</dbReference>
<dbReference type="Proteomes" id="UP000276254">
    <property type="component" value="Plasmid unnamed1"/>
</dbReference>
<dbReference type="RefSeq" id="WP_121151980.1">
    <property type="nucleotide sequence ID" value="NZ_CP032828.1"/>
</dbReference>
<dbReference type="Gene3D" id="3.40.50.10540">
    <property type="entry name" value="Crotonobetainyl-coa:carnitine coa-transferase, domain 1"/>
    <property type="match status" value="1"/>
</dbReference>
<dbReference type="InterPro" id="IPR023606">
    <property type="entry name" value="CoA-Trfase_III_dom_1_sf"/>
</dbReference>
<dbReference type="SUPFAM" id="SSF89796">
    <property type="entry name" value="CoA-transferase family III (CaiB/BaiF)"/>
    <property type="match status" value="1"/>
</dbReference>
<feature type="region of interest" description="Disordered" evidence="1">
    <location>
        <begin position="326"/>
        <end position="358"/>
    </location>
</feature>
<geneLocation type="plasmid" evidence="2">
    <name>unnamed1</name>
</geneLocation>
<dbReference type="PANTHER" id="PTHR48228:SF5">
    <property type="entry name" value="ALPHA-METHYLACYL-COA RACEMASE"/>
    <property type="match status" value="1"/>
</dbReference>
<keyword evidence="2" id="KW-0614">Plasmid</keyword>
<dbReference type="AlphaFoldDB" id="A0A494THU2"/>
<organism evidence="2 3">
    <name type="scientific">Sphingomonas paeninsulae</name>
    <dbReference type="NCBI Taxonomy" id="2319844"/>
    <lineage>
        <taxon>Bacteria</taxon>
        <taxon>Pseudomonadati</taxon>
        <taxon>Pseudomonadota</taxon>
        <taxon>Alphaproteobacteria</taxon>
        <taxon>Sphingomonadales</taxon>
        <taxon>Sphingomonadaceae</taxon>
        <taxon>Sphingomonas</taxon>
    </lineage>
</organism>
<sequence>MAGPLAGIRIIEFEGLGPGPFAGMMLADHGAEVIRITRPNHASLLSNLSKFDVLARSRRRIAIDMKSAEGIAVVRDLCASADGIIEGFRPGVMERLGLGPDTLLALKPALVYGRVTGWGQDGPLAQAAGHDINYIAINGVLHTIGSPGGKPVPPVNYIGDFGGGGMLMAFGMVAALLSARANGIGQVVDAAMVDGSALLAGMVWQLNNAGMWSDRTGSNWLDGAAHFYDTYECSDGKYVAIGAIEPQFYAQLRSALGLSDDTSFDAQMDPAGWPELKEKIAAIIRTQSRDHWTALMEGTDLCFAPVLSLAEAPHHPHVAARETFIKVDGQTQPAPAPRFSRDRADPPRASSTTSDADDLLTAIGYDPARIAALRTAGTAS</sequence>
<evidence type="ECO:0000313" key="2">
    <source>
        <dbReference type="EMBL" id="AYJ85406.1"/>
    </source>
</evidence>